<evidence type="ECO:0000313" key="5">
    <source>
        <dbReference type="EMBL" id="MBS4183246.1"/>
    </source>
</evidence>
<dbReference type="PROSITE" id="PS51219">
    <property type="entry name" value="DPCK"/>
    <property type="match status" value="1"/>
</dbReference>
<dbReference type="InterPro" id="IPR001977">
    <property type="entry name" value="Depp_CoAkinase"/>
</dbReference>
<dbReference type="EMBL" id="JAGYPE010000003">
    <property type="protein sequence ID" value="MBS4183246.1"/>
    <property type="molecule type" value="Genomic_DNA"/>
</dbReference>
<keyword evidence="1 3" id="KW-0547">Nucleotide-binding</keyword>
<dbReference type="PANTHER" id="PTHR10695">
    <property type="entry name" value="DEPHOSPHO-COA KINASE-RELATED"/>
    <property type="match status" value="1"/>
</dbReference>
<keyword evidence="3" id="KW-0963">Cytoplasm</keyword>
<proteinExistence type="inferred from homology"/>
<evidence type="ECO:0000256" key="3">
    <source>
        <dbReference type="HAMAP-Rule" id="MF_00376"/>
    </source>
</evidence>
<dbReference type="GO" id="GO:0015937">
    <property type="term" value="P:coenzyme A biosynthetic process"/>
    <property type="evidence" value="ECO:0007669"/>
    <property type="project" value="UniProtKB-UniRule"/>
</dbReference>
<organism evidence="5">
    <name type="scientific">Neobacillus citreus</name>
    <dbReference type="NCBI Taxonomy" id="2833578"/>
    <lineage>
        <taxon>Bacteria</taxon>
        <taxon>Bacillati</taxon>
        <taxon>Bacillota</taxon>
        <taxon>Bacilli</taxon>
        <taxon>Bacillales</taxon>
        <taxon>Bacillaceae</taxon>
        <taxon>Neobacillus</taxon>
    </lineage>
</organism>
<keyword evidence="3 5" id="KW-0418">Kinase</keyword>
<name>A0A942Y9A6_9BACI</name>
<comment type="similarity">
    <text evidence="3">Belongs to the CoaE family.</text>
</comment>
<dbReference type="PANTHER" id="PTHR10695:SF46">
    <property type="entry name" value="BIFUNCTIONAL COENZYME A SYNTHASE-RELATED"/>
    <property type="match status" value="1"/>
</dbReference>
<dbReference type="NCBIfam" id="TIGR00152">
    <property type="entry name" value="dephospho-CoA kinase"/>
    <property type="match status" value="1"/>
</dbReference>
<dbReference type="GO" id="GO:0005524">
    <property type="term" value="F:ATP binding"/>
    <property type="evidence" value="ECO:0007669"/>
    <property type="project" value="UniProtKB-UniRule"/>
</dbReference>
<keyword evidence="3 5" id="KW-0808">Transferase</keyword>
<comment type="pathway">
    <text evidence="3">Cofactor biosynthesis; coenzyme A biosynthesis; CoA from (R)-pantothenate: step 5/5.</text>
</comment>
<comment type="subcellular location">
    <subcellularLocation>
        <location evidence="3">Cytoplasm</location>
    </subcellularLocation>
</comment>
<accession>A0A942Y9A6</accession>
<sequence length="200" mass="20883">MRIIGLTGGIAAGKSTVSARWAEHGAVVVDADQLARQAVAPGSPGLAQVAERFGPGVLAADGSLDRPALGAIVFADPDARRALEGITHPEVWRLAQRAFDAAEAGDPDAVVVYDVPLLAEAAGSRPIRFDAVVVVDAPAAQRIERLVEHRGMDRAEAERRVASQASDADRLALADHVVDATGSLDDTIRSADEVWARVSG</sequence>
<gene>
    <name evidence="3" type="primary">coaE</name>
    <name evidence="5" type="ORF">KHB02_17780</name>
</gene>
<dbReference type="EC" id="2.7.1.24" evidence="3 4"/>
<dbReference type="Pfam" id="PF01121">
    <property type="entry name" value="CoaE"/>
    <property type="match status" value="1"/>
</dbReference>
<comment type="function">
    <text evidence="3">Catalyzes the phosphorylation of the 3'-hydroxyl group of dephosphocoenzyme A to form coenzyme A.</text>
</comment>
<keyword evidence="2 3" id="KW-0067">ATP-binding</keyword>
<reference evidence="5" key="1">
    <citation type="submission" date="2021-05" db="EMBL/GenBank/DDBJ databases">
        <title>Novel Bacillus species.</title>
        <authorList>
            <person name="Liu G."/>
        </authorList>
    </citation>
    <scope>NUCLEOTIDE SEQUENCE</scope>
    <source>
        <strain evidence="5">FJAT-50051</strain>
    </source>
</reference>
<evidence type="ECO:0000256" key="4">
    <source>
        <dbReference type="NCBIfam" id="TIGR00152"/>
    </source>
</evidence>
<dbReference type="CDD" id="cd02022">
    <property type="entry name" value="DPCK"/>
    <property type="match status" value="1"/>
</dbReference>
<comment type="caution">
    <text evidence="5">The sequence shown here is derived from an EMBL/GenBank/DDBJ whole genome shotgun (WGS) entry which is preliminary data.</text>
</comment>
<dbReference type="NCBIfam" id="NF002879">
    <property type="entry name" value="PRK03333.1"/>
    <property type="match status" value="1"/>
</dbReference>
<protein>
    <recommendedName>
        <fullName evidence="3 4">Dephospho-CoA kinase</fullName>
        <ecNumber evidence="3 4">2.7.1.24</ecNumber>
    </recommendedName>
    <alternativeName>
        <fullName evidence="3">Dephosphocoenzyme A kinase</fullName>
    </alternativeName>
</protein>
<dbReference type="HAMAP" id="MF_00376">
    <property type="entry name" value="Dephospho_CoA_kinase"/>
    <property type="match status" value="1"/>
</dbReference>
<dbReference type="AlphaFoldDB" id="A0A942Y9A6"/>
<dbReference type="GO" id="GO:0005737">
    <property type="term" value="C:cytoplasm"/>
    <property type="evidence" value="ECO:0007669"/>
    <property type="project" value="UniProtKB-SubCell"/>
</dbReference>
<evidence type="ECO:0000256" key="1">
    <source>
        <dbReference type="ARBA" id="ARBA00022741"/>
    </source>
</evidence>
<dbReference type="InterPro" id="IPR027417">
    <property type="entry name" value="P-loop_NTPase"/>
</dbReference>
<keyword evidence="3" id="KW-0173">Coenzyme A biosynthesis</keyword>
<dbReference type="GO" id="GO:0004140">
    <property type="term" value="F:dephospho-CoA kinase activity"/>
    <property type="evidence" value="ECO:0007669"/>
    <property type="project" value="UniProtKB-UniRule"/>
</dbReference>
<dbReference type="Gene3D" id="3.40.50.300">
    <property type="entry name" value="P-loop containing nucleotide triphosphate hydrolases"/>
    <property type="match status" value="1"/>
</dbReference>
<dbReference type="SUPFAM" id="SSF52540">
    <property type="entry name" value="P-loop containing nucleoside triphosphate hydrolases"/>
    <property type="match status" value="1"/>
</dbReference>
<feature type="binding site" evidence="3">
    <location>
        <begin position="11"/>
        <end position="16"/>
    </location>
    <ligand>
        <name>ATP</name>
        <dbReference type="ChEBI" id="CHEBI:30616"/>
    </ligand>
</feature>
<evidence type="ECO:0000256" key="2">
    <source>
        <dbReference type="ARBA" id="ARBA00022840"/>
    </source>
</evidence>
<comment type="catalytic activity">
    <reaction evidence="3">
        <text>3'-dephospho-CoA + ATP = ADP + CoA + H(+)</text>
        <dbReference type="Rhea" id="RHEA:18245"/>
        <dbReference type="ChEBI" id="CHEBI:15378"/>
        <dbReference type="ChEBI" id="CHEBI:30616"/>
        <dbReference type="ChEBI" id="CHEBI:57287"/>
        <dbReference type="ChEBI" id="CHEBI:57328"/>
        <dbReference type="ChEBI" id="CHEBI:456216"/>
        <dbReference type="EC" id="2.7.1.24"/>
    </reaction>
</comment>